<dbReference type="Gene3D" id="1.10.260.40">
    <property type="entry name" value="lambda repressor-like DNA-binding domains"/>
    <property type="match status" value="1"/>
</dbReference>
<proteinExistence type="predicted"/>
<dbReference type="EMBL" id="CP019239">
    <property type="protein sequence ID" value="APW41388.1"/>
    <property type="molecule type" value="Genomic_DNA"/>
</dbReference>
<dbReference type="InterPro" id="IPR029063">
    <property type="entry name" value="SAM-dependent_MTases_sf"/>
</dbReference>
<protein>
    <recommendedName>
        <fullName evidence="3">DNA methyltransferase</fullName>
    </recommendedName>
</protein>
<keyword evidence="2" id="KW-1185">Reference proteome</keyword>
<dbReference type="Proteomes" id="UP000186110">
    <property type="component" value="Chromosome"/>
</dbReference>
<accession>A0A1P8K5W6</accession>
<evidence type="ECO:0000313" key="1">
    <source>
        <dbReference type="EMBL" id="APW41388.1"/>
    </source>
</evidence>
<dbReference type="KEGG" id="rsb:RS694_01700"/>
<dbReference type="SUPFAM" id="SSF53335">
    <property type="entry name" value="S-adenosyl-L-methionine-dependent methyltransferases"/>
    <property type="match status" value="1"/>
</dbReference>
<dbReference type="AlphaFoldDB" id="A0A1P8K5W6"/>
<gene>
    <name evidence="1" type="ORF">RS694_01700</name>
</gene>
<organism evidence="1 2">
    <name type="scientific">Rhodoferax saidenbachensis</name>
    <dbReference type="NCBI Taxonomy" id="1484693"/>
    <lineage>
        <taxon>Bacteria</taxon>
        <taxon>Pseudomonadati</taxon>
        <taxon>Pseudomonadota</taxon>
        <taxon>Betaproteobacteria</taxon>
        <taxon>Burkholderiales</taxon>
        <taxon>Comamonadaceae</taxon>
        <taxon>Rhodoferax</taxon>
    </lineage>
</organism>
<evidence type="ECO:0000313" key="2">
    <source>
        <dbReference type="Proteomes" id="UP000186110"/>
    </source>
</evidence>
<dbReference type="GO" id="GO:0003677">
    <property type="term" value="F:DNA binding"/>
    <property type="evidence" value="ECO:0007669"/>
    <property type="project" value="InterPro"/>
</dbReference>
<reference evidence="1 2" key="1">
    <citation type="submission" date="2017-01" db="EMBL/GenBank/DDBJ databases">
        <authorList>
            <person name="Mah S.A."/>
            <person name="Swanson W.J."/>
            <person name="Moy G.W."/>
            <person name="Vacquier V.D."/>
        </authorList>
    </citation>
    <scope>NUCLEOTIDE SEQUENCE [LARGE SCALE GENOMIC DNA]</scope>
    <source>
        <strain evidence="1 2">DSM 22694</strain>
    </source>
</reference>
<evidence type="ECO:0008006" key="3">
    <source>
        <dbReference type="Google" id="ProtNLM"/>
    </source>
</evidence>
<dbReference type="InterPro" id="IPR010982">
    <property type="entry name" value="Lambda_DNA-bd_dom_sf"/>
</dbReference>
<sequence length="492" mass="54050">MGESQAQFGKRFEVSQITVGYWESGRSQPARQRLAELISLDSSAPSVIPPTSVAQPFRPIQYLGSKQRLAESIGVLINEIAPGMSRVGDLFSGSGVVSALLAAQRPVTAVDKQVYSSVLSSALLQGRAEHFSALIGQEFKARAEEIASEIARSLAPLLALEEEAMVAAAGGRPELLIELIEFGSIAVHAQRVPENASPRLVKSLGDAARNLDRSAFTAADLTATRYFGGPYFSYKQAIALDAIFVATNALPAAPIALAVLLSVASEIVNTVGKQFAQPMKLKKADGTVPSLLLQRALRDRSLDVFETYKDWASRWMTSVPAECFEHRIVRGDVLDFVDGDSSCQAWYADPPYTIDHYSRFYHVLETLSLRDSPRLDEMNKRGEAAVMRGVYRTGRYQSSFCIPSQAPVAFNRLFSATAKRGTPLVLSYSPFDEEKGHRPRLLTLKEMVQTAKRHYRRVTVMEISAHSHRKLNAKSLNTSVRGDAERLILCEA</sequence>
<name>A0A1P8K5W6_9BURK</name>